<feature type="domain" description="Sigma-54 factor interaction" evidence="2">
    <location>
        <begin position="177"/>
        <end position="235"/>
    </location>
</feature>
<feature type="compositionally biased region" description="Basic and acidic residues" evidence="1">
    <location>
        <begin position="489"/>
        <end position="503"/>
    </location>
</feature>
<dbReference type="InterPro" id="IPR002078">
    <property type="entry name" value="Sigma_54_int"/>
</dbReference>
<dbReference type="AlphaFoldDB" id="A0A7W8N232"/>
<comment type="caution">
    <text evidence="3">The sequence shown here is derived from an EMBL/GenBank/DDBJ whole genome shotgun (WGS) entry which is preliminary data.</text>
</comment>
<feature type="region of interest" description="Disordered" evidence="1">
    <location>
        <begin position="471"/>
        <end position="510"/>
    </location>
</feature>
<keyword evidence="3" id="KW-0436">Ligase</keyword>
<evidence type="ECO:0000256" key="1">
    <source>
        <dbReference type="SAM" id="MobiDB-lite"/>
    </source>
</evidence>
<dbReference type="GO" id="GO:0005524">
    <property type="term" value="F:ATP binding"/>
    <property type="evidence" value="ECO:0007669"/>
    <property type="project" value="InterPro"/>
</dbReference>
<dbReference type="EC" id="6.6.1.1" evidence="3"/>
<dbReference type="PANTHER" id="PTHR30267">
    <property type="entry name" value="PROTEIN KINASE PRKA"/>
    <property type="match status" value="1"/>
</dbReference>
<name>A0A7W8N232_9BACT</name>
<dbReference type="InterPro" id="IPR027417">
    <property type="entry name" value="P-loop_NTPase"/>
</dbReference>
<dbReference type="GO" id="GO:0004672">
    <property type="term" value="F:protein kinase activity"/>
    <property type="evidence" value="ECO:0007669"/>
    <property type="project" value="TreeGrafter"/>
</dbReference>
<sequence length="510" mass="56932">MATSLPTTLGSLRASEFTPARLARSVKDELRENLIAKLRASAKTKAPLFPGIVGYEDTVVPQIVNAVLSKHNFILLGLRGQAKSRILRALTTLLDPHCPYIAGSEIRDNPYAPISKFSRDLITKMGDETPIAWMTPDDRFVEKLATPDVTVADLVGDIDPIKAARSNQDLGSELTMHYGLLPRANRGIFAINEIPDLAGKIQVALFNIMQEGDVQIKGYPVRLPLDVAIVFSANPEDYTARGKIVTPLKDRIGSEIRTHYPENVEEGIAITAQEAWSTRPASRIEIPHYIRQIVEQIAFTAREDKKVDKRSGVSQRLPISTMELVVSNAERRALLHDETIAVPRVGDIYTALPGISGKIELEYEGEMRGADTVIREIIRTSVAHVFDKYFAATNTQQIEQWFNLGGTVQLNDEQPSSGSLEELKQIQGLIEKLSPLEINAKSKPEITVSAAEFLLEGMYAHKRLSRTEERAFSAAEKKSRNDQASQYAEKMREREIERDDYAKRTRRGFN</sequence>
<reference evidence="3 4" key="1">
    <citation type="submission" date="2020-08" db="EMBL/GenBank/DDBJ databases">
        <title>Genomic Encyclopedia of Type Strains, Phase IV (KMG-V): Genome sequencing to study the core and pangenomes of soil and plant-associated prokaryotes.</title>
        <authorList>
            <person name="Whitman W."/>
        </authorList>
    </citation>
    <scope>NUCLEOTIDE SEQUENCE [LARGE SCALE GENOMIC DNA]</scope>
    <source>
        <strain evidence="3 4">M8US30</strain>
    </source>
</reference>
<organism evidence="3 4">
    <name type="scientific">Tunturiibacter lichenicola</name>
    <dbReference type="NCBI Taxonomy" id="2051959"/>
    <lineage>
        <taxon>Bacteria</taxon>
        <taxon>Pseudomonadati</taxon>
        <taxon>Acidobacteriota</taxon>
        <taxon>Terriglobia</taxon>
        <taxon>Terriglobales</taxon>
        <taxon>Acidobacteriaceae</taxon>
        <taxon>Tunturiibacter</taxon>
    </lineage>
</organism>
<dbReference type="PANTHER" id="PTHR30267:SF2">
    <property type="entry name" value="PROTEIN PRKA"/>
    <property type="match status" value="1"/>
</dbReference>
<dbReference type="GO" id="GO:0006355">
    <property type="term" value="P:regulation of DNA-templated transcription"/>
    <property type="evidence" value="ECO:0007669"/>
    <property type="project" value="InterPro"/>
</dbReference>
<dbReference type="Proteomes" id="UP000569092">
    <property type="component" value="Unassembled WGS sequence"/>
</dbReference>
<dbReference type="SUPFAM" id="SSF52540">
    <property type="entry name" value="P-loop containing nucleoside triphosphate hydrolases"/>
    <property type="match status" value="1"/>
</dbReference>
<feature type="compositionally biased region" description="Basic and acidic residues" evidence="1">
    <location>
        <begin position="471"/>
        <end position="481"/>
    </location>
</feature>
<evidence type="ECO:0000313" key="4">
    <source>
        <dbReference type="Proteomes" id="UP000569092"/>
    </source>
</evidence>
<evidence type="ECO:0000313" key="3">
    <source>
        <dbReference type="EMBL" id="MBB5342604.1"/>
    </source>
</evidence>
<protein>
    <submittedName>
        <fullName evidence="3">Magnesium chelatase subunit I</fullName>
        <ecNumber evidence="3">6.6.1.1</ecNumber>
    </submittedName>
</protein>
<evidence type="ECO:0000259" key="2">
    <source>
        <dbReference type="Pfam" id="PF00158"/>
    </source>
</evidence>
<gene>
    <name evidence="3" type="ORF">HDF10_000554</name>
</gene>
<dbReference type="Pfam" id="PF00158">
    <property type="entry name" value="Sigma54_activat"/>
    <property type="match status" value="1"/>
</dbReference>
<proteinExistence type="predicted"/>
<dbReference type="Gene3D" id="3.40.50.300">
    <property type="entry name" value="P-loop containing nucleotide triphosphate hydrolases"/>
    <property type="match status" value="1"/>
</dbReference>
<accession>A0A7W8N232</accession>
<dbReference type="GO" id="GO:0016851">
    <property type="term" value="F:magnesium chelatase activity"/>
    <property type="evidence" value="ECO:0007669"/>
    <property type="project" value="UniProtKB-EC"/>
</dbReference>
<dbReference type="EMBL" id="JACHDZ010000001">
    <property type="protein sequence ID" value="MBB5342604.1"/>
    <property type="molecule type" value="Genomic_DNA"/>
</dbReference>